<feature type="chain" id="PRO_5031351970" evidence="1">
    <location>
        <begin position="32"/>
        <end position="391"/>
    </location>
</feature>
<dbReference type="KEGG" id="atl:Athai_48390"/>
<dbReference type="Proteomes" id="UP000611640">
    <property type="component" value="Chromosome"/>
</dbReference>
<dbReference type="PANTHER" id="PTHR47791">
    <property type="entry name" value="MEIOTICALLY UP-REGULATED GENE 191 PROTEIN"/>
    <property type="match status" value="1"/>
</dbReference>
<keyword evidence="2" id="KW-0378">Hydrolase</keyword>
<feature type="signal peptide" evidence="1">
    <location>
        <begin position="1"/>
        <end position="31"/>
    </location>
</feature>
<keyword evidence="3" id="KW-1185">Reference proteome</keyword>
<evidence type="ECO:0000313" key="3">
    <source>
        <dbReference type="Proteomes" id="UP000611640"/>
    </source>
</evidence>
<evidence type="ECO:0000313" key="2">
    <source>
        <dbReference type="EMBL" id="BCJ37336.1"/>
    </source>
</evidence>
<gene>
    <name evidence="2" type="ORF">Athai_48390</name>
</gene>
<dbReference type="SUPFAM" id="SSF48208">
    <property type="entry name" value="Six-hairpin glycosidases"/>
    <property type="match status" value="1"/>
</dbReference>
<protein>
    <submittedName>
        <fullName evidence="2">Hydrolase</fullName>
    </submittedName>
</protein>
<dbReference type="AlphaFoldDB" id="A0A7R7DT96"/>
<dbReference type="PIRSF" id="PIRSF021505">
    <property type="entry name" value="O_gly_hdrol"/>
    <property type="match status" value="1"/>
</dbReference>
<organism evidence="2 3">
    <name type="scientific">Actinocatenispora thailandica</name>
    <dbReference type="NCBI Taxonomy" id="227318"/>
    <lineage>
        <taxon>Bacteria</taxon>
        <taxon>Bacillati</taxon>
        <taxon>Actinomycetota</taxon>
        <taxon>Actinomycetes</taxon>
        <taxon>Micromonosporales</taxon>
        <taxon>Micromonosporaceae</taxon>
        <taxon>Actinocatenispora</taxon>
    </lineage>
</organism>
<evidence type="ECO:0000256" key="1">
    <source>
        <dbReference type="SAM" id="SignalP"/>
    </source>
</evidence>
<dbReference type="RefSeq" id="WP_203963566.1">
    <property type="nucleotide sequence ID" value="NZ_AP023355.1"/>
</dbReference>
<dbReference type="InterPro" id="IPR008928">
    <property type="entry name" value="6-hairpin_glycosidase_sf"/>
</dbReference>
<dbReference type="Pfam" id="PF03663">
    <property type="entry name" value="Glyco_hydro_76"/>
    <property type="match status" value="1"/>
</dbReference>
<dbReference type="InterPro" id="IPR014512">
    <property type="entry name" value="O_gly_hydro"/>
</dbReference>
<dbReference type="InterPro" id="IPR005198">
    <property type="entry name" value="Glyco_hydro_76"/>
</dbReference>
<dbReference type="GO" id="GO:0005975">
    <property type="term" value="P:carbohydrate metabolic process"/>
    <property type="evidence" value="ECO:0007669"/>
    <property type="project" value="InterPro"/>
</dbReference>
<reference evidence="2 3" key="1">
    <citation type="submission" date="2020-08" db="EMBL/GenBank/DDBJ databases">
        <title>Whole genome shotgun sequence of Actinocatenispora thailandica NBRC 105041.</title>
        <authorList>
            <person name="Komaki H."/>
            <person name="Tamura T."/>
        </authorList>
    </citation>
    <scope>NUCLEOTIDE SEQUENCE [LARGE SCALE GENOMIC DNA]</scope>
    <source>
        <strain evidence="2 3">NBRC 105041</strain>
    </source>
</reference>
<keyword evidence="1" id="KW-0732">Signal</keyword>
<dbReference type="EMBL" id="AP023355">
    <property type="protein sequence ID" value="BCJ37336.1"/>
    <property type="molecule type" value="Genomic_DNA"/>
</dbReference>
<sequence length="391" mass="42805">MRAARRGRPGRWLLGLLAVLPAVTLAGPATAAPDRSGADRARWATRAEASYRALQDHLYLGTTGHRLYAETTPAAPDGNPYSYLWEFREATQATLDVRALPGNHRRYATDVADRFAAIGQYASTDPAHPGYDSYLPPPLGTDGDLFYDDNAVVGLSFVDAYRGGRDARMLAGAEAAFRTDLRGWDTDPAKTCPGGMHWVEASWNTIRAANVTGLFAELAANLYAITGERDYLHWAVRAYRWNRSCLMSSPGLYRNDIADDGSYDDTLWSYNSGAMIGTAATLYRATGDRHWLSLARGDVRGAMAYWTSGDRLYDQPAVFNAFLFRDVLPIAPGYRSTLDSYAARLWRDNRDPATGLFRFQASNGGAPDPSLPVGTLNQAAAVQLFALLGRA</sequence>
<name>A0A7R7DT96_9ACTN</name>
<dbReference type="Gene3D" id="1.50.10.20">
    <property type="match status" value="1"/>
</dbReference>
<accession>A0A7R7DT96</accession>
<dbReference type="PANTHER" id="PTHR47791:SF4">
    <property type="entry name" value="(PUTATIVE SECRETED PROTEIN)-RELATED"/>
    <property type="match status" value="1"/>
</dbReference>
<dbReference type="InterPro" id="IPR053169">
    <property type="entry name" value="MUG_Protein"/>
</dbReference>
<proteinExistence type="predicted"/>
<dbReference type="GO" id="GO:0016787">
    <property type="term" value="F:hydrolase activity"/>
    <property type="evidence" value="ECO:0007669"/>
    <property type="project" value="UniProtKB-KW"/>
</dbReference>